<dbReference type="RefSeq" id="WP_168049291.1">
    <property type="nucleotide sequence ID" value="NZ_JAATJR010000002.1"/>
</dbReference>
<evidence type="ECO:0000256" key="1">
    <source>
        <dbReference type="SAM" id="MobiDB-lite"/>
    </source>
</evidence>
<dbReference type="EMBL" id="JAAVTX010000002">
    <property type="protein sequence ID" value="NKE44889.1"/>
    <property type="molecule type" value="Genomic_DNA"/>
</dbReference>
<evidence type="ECO:0000313" key="3">
    <source>
        <dbReference type="EMBL" id="NKE44889.1"/>
    </source>
</evidence>
<evidence type="ECO:0000313" key="4">
    <source>
        <dbReference type="Proteomes" id="UP000765160"/>
    </source>
</evidence>
<reference evidence="3 4" key="1">
    <citation type="submission" date="2020-03" db="EMBL/GenBank/DDBJ databases">
        <title>Roseomonas selenitidurans sp. nov. isolated from soil.</title>
        <authorList>
            <person name="Liu H."/>
        </authorList>
    </citation>
    <scope>NUCLEOTIDE SEQUENCE [LARGE SCALE GENOMIC DNA]</scope>
    <source>
        <strain evidence="3 4">JCM 15073</strain>
    </source>
</reference>
<accession>A0ABX1EXV5</accession>
<evidence type="ECO:0000256" key="2">
    <source>
        <dbReference type="SAM" id="SignalP"/>
    </source>
</evidence>
<name>A0ABX1EXV5_9PROT</name>
<protein>
    <submittedName>
        <fullName evidence="3">Uncharacterized protein</fullName>
    </submittedName>
</protein>
<feature type="region of interest" description="Disordered" evidence="1">
    <location>
        <begin position="191"/>
        <end position="218"/>
    </location>
</feature>
<sequence length="218" mass="22218">MRYLIPLLLLLLATPLQAQPALLALAGAELLLPHLARSAPFPRALAVTQALTAGEADWQALLAPLDAVAEQGAPLPRQLAASFPVAARAAVLAEMGHPAEAGRLWHWMAGAMRLGARFGGGESPALAATEAAEVLLGRGELRAADQALATLVGPAAAALLTWRQGLARRLLMEDAATALAALATARAAPGHTAARTAPARTVPAPTVPAPTARAARAP</sequence>
<organism evidence="3 4">
    <name type="scientific">Falsiroseomonas frigidaquae</name>
    <dbReference type="NCBI Taxonomy" id="487318"/>
    <lineage>
        <taxon>Bacteria</taxon>
        <taxon>Pseudomonadati</taxon>
        <taxon>Pseudomonadota</taxon>
        <taxon>Alphaproteobacteria</taxon>
        <taxon>Acetobacterales</taxon>
        <taxon>Roseomonadaceae</taxon>
        <taxon>Falsiroseomonas</taxon>
    </lineage>
</organism>
<keyword evidence="2" id="KW-0732">Signal</keyword>
<dbReference type="Proteomes" id="UP000765160">
    <property type="component" value="Unassembled WGS sequence"/>
</dbReference>
<keyword evidence="4" id="KW-1185">Reference proteome</keyword>
<comment type="caution">
    <text evidence="3">The sequence shown here is derived from an EMBL/GenBank/DDBJ whole genome shotgun (WGS) entry which is preliminary data.</text>
</comment>
<proteinExistence type="predicted"/>
<gene>
    <name evidence="3" type="ORF">HB662_08870</name>
</gene>
<feature type="chain" id="PRO_5045067296" evidence="2">
    <location>
        <begin position="19"/>
        <end position="218"/>
    </location>
</feature>
<feature type="signal peptide" evidence="2">
    <location>
        <begin position="1"/>
        <end position="18"/>
    </location>
</feature>